<dbReference type="AlphaFoldDB" id="W1TS78"/>
<evidence type="ECO:0000313" key="1">
    <source>
        <dbReference type="EMBL" id="ETI84336.1"/>
    </source>
</evidence>
<dbReference type="Proteomes" id="UP000018840">
    <property type="component" value="Unassembled WGS sequence"/>
</dbReference>
<proteinExistence type="predicted"/>
<sequence>TDETTRNQLTELMQSRPVVYERRASTKVLRTVAPVLARLADAWDSSMLRRSAPTLLGMYIGKLYLKEEIQEDFDLSRWL</sequence>
<comment type="caution">
    <text evidence="1">The sequence shown here is derived from an EMBL/GenBank/DDBJ whole genome shotgun (WGS) entry which is preliminary data.</text>
</comment>
<protein>
    <submittedName>
        <fullName evidence="1">Uncharacterized protein</fullName>
    </submittedName>
</protein>
<feature type="non-terminal residue" evidence="1">
    <location>
        <position position="1"/>
    </location>
</feature>
<evidence type="ECO:0000313" key="2">
    <source>
        <dbReference type="Proteomes" id="UP000018840"/>
    </source>
</evidence>
<dbReference type="EMBL" id="AZMC01000356">
    <property type="protein sequence ID" value="ETI84336.1"/>
    <property type="molecule type" value="Genomic_DNA"/>
</dbReference>
<organism evidence="1 2">
    <name type="scientific">Negativicoccus succinicivorans DORA_17_25</name>
    <dbReference type="NCBI Taxonomy" id="1403945"/>
    <lineage>
        <taxon>Bacteria</taxon>
        <taxon>Bacillati</taxon>
        <taxon>Bacillota</taxon>
        <taxon>Negativicutes</taxon>
        <taxon>Veillonellales</taxon>
        <taxon>Veillonellaceae</taxon>
        <taxon>Negativicoccus</taxon>
    </lineage>
</organism>
<accession>W1TS78</accession>
<reference evidence="1 2" key="1">
    <citation type="submission" date="2013-12" db="EMBL/GenBank/DDBJ databases">
        <title>A Varibaculum cambriense genome reconstructed from a premature infant gut community with otherwise low bacterial novelty that shifts toward anaerobic metabolism during the third week of life.</title>
        <authorList>
            <person name="Brown C.T."/>
            <person name="Sharon I."/>
            <person name="Thomas B.C."/>
            <person name="Castelle C.J."/>
            <person name="Morowitz M.J."/>
            <person name="Banfield J.F."/>
        </authorList>
    </citation>
    <scope>NUCLEOTIDE SEQUENCE [LARGE SCALE GENOMIC DNA]</scope>
    <source>
        <strain evidence="2">DORA_17_25</strain>
    </source>
</reference>
<name>W1TS78_9FIRM</name>
<gene>
    <name evidence="1" type="ORF">Q612_NSC00356G0001</name>
</gene>